<dbReference type="InterPro" id="IPR051612">
    <property type="entry name" value="Teichoic_Acid_Biosynth"/>
</dbReference>
<evidence type="ECO:0000256" key="2">
    <source>
        <dbReference type="ARBA" id="ARBA00010488"/>
    </source>
</evidence>
<keyword evidence="4 7" id="KW-0808">Transferase</keyword>
<dbReference type="GO" id="GO:0047355">
    <property type="term" value="F:CDP-glycerol glycerophosphotransferase activity"/>
    <property type="evidence" value="ECO:0007669"/>
    <property type="project" value="InterPro"/>
</dbReference>
<dbReference type="GO" id="GO:0019350">
    <property type="term" value="P:teichoic acid biosynthetic process"/>
    <property type="evidence" value="ECO:0007669"/>
    <property type="project" value="UniProtKB-KW"/>
</dbReference>
<dbReference type="Pfam" id="PF04464">
    <property type="entry name" value="Glyphos_transf"/>
    <property type="match status" value="1"/>
</dbReference>
<dbReference type="PANTHER" id="PTHR37316:SF3">
    <property type="entry name" value="TEICHOIC ACID GLYCEROL-PHOSPHATE TRANSFERASE"/>
    <property type="match status" value="1"/>
</dbReference>
<dbReference type="AlphaFoldDB" id="A0A6S6I6D4"/>
<dbReference type="InterPro" id="IPR007554">
    <property type="entry name" value="Glycerophosphate_synth"/>
</dbReference>
<dbReference type="Gene3D" id="3.40.50.11820">
    <property type="match status" value="1"/>
</dbReference>
<dbReference type="InterPro" id="IPR043148">
    <property type="entry name" value="TagF_C"/>
</dbReference>
<evidence type="ECO:0000256" key="3">
    <source>
        <dbReference type="ARBA" id="ARBA00022475"/>
    </source>
</evidence>
<reference evidence="7" key="1">
    <citation type="submission" date="2020-02" db="EMBL/GenBank/DDBJ databases">
        <title>Development of a multiplex PCR-based assay for rapid serotyping of Erysipelothrix species.</title>
        <authorList>
            <person name="Shimoji Y."/>
            <person name="Shiraiwa K."/>
            <person name="Tominaga H."/>
            <person name="Nishikawa S."/>
            <person name="Eguchi M."/>
            <person name="Hikono H."/>
            <person name="Ogawa Y."/>
        </authorList>
    </citation>
    <scope>NUCLEOTIDE SEQUENCE</scope>
    <source>
        <strain evidence="7">545</strain>
    </source>
</reference>
<evidence type="ECO:0000313" key="7">
    <source>
        <dbReference type="EMBL" id="BCB22710.1"/>
    </source>
</evidence>
<dbReference type="Gene3D" id="3.40.50.12580">
    <property type="match status" value="1"/>
</dbReference>
<accession>A0A6S6I6D4</accession>
<evidence type="ECO:0000256" key="4">
    <source>
        <dbReference type="ARBA" id="ARBA00022679"/>
    </source>
</evidence>
<comment type="similarity">
    <text evidence="2">Belongs to the CDP-glycerol glycerophosphotransferase family.</text>
</comment>
<evidence type="ECO:0000256" key="5">
    <source>
        <dbReference type="ARBA" id="ARBA00022944"/>
    </source>
</evidence>
<keyword evidence="5" id="KW-0777">Teichoic acid biosynthesis</keyword>
<sequence length="384" mass="45285">MKKYEKLLNYFFNASKLTIAYIIVCCKRKQNDDSTVLIGGHKGLRYDDNSRVFYEYLEKTKKYKCYWVCDRNMCDSERERIVGEYLEKATIKTYVEYLSSTFVVYSHSLSTDIAPLANRLLRRKRPFLVNVSHGVEGLKKIEDLSKLEYSDIHLAASNFEKQIKIKNWNIPNSSVYNIGYPRFDLLSTRSYPNKVKNILIMYTWREWLSDGKEFENNYAEHLVSIISNLKFIEYCKDNQIILHYILHPFVDLKNMNLVEANDVVRLYTGDISGLISKCDLLVTDYSSVAWDFVYSNKPVLFNQYDYELYQLKRGSYFDMDKQLGELRYTDSNKLIDAIMSQDVLGSKCESRIESLRFKHFSKVDNKNCQRLLKTIEELKYGIDE</sequence>
<name>A0A6S6I6D4_ERYRH</name>
<dbReference type="PANTHER" id="PTHR37316">
    <property type="entry name" value="TEICHOIC ACID GLYCEROL-PHOSPHATE PRIMASE"/>
    <property type="match status" value="1"/>
</dbReference>
<dbReference type="EMBL" id="LC528606">
    <property type="protein sequence ID" value="BCB22710.1"/>
    <property type="molecule type" value="Genomic_DNA"/>
</dbReference>
<evidence type="ECO:0000256" key="6">
    <source>
        <dbReference type="ARBA" id="ARBA00023136"/>
    </source>
</evidence>
<evidence type="ECO:0000256" key="1">
    <source>
        <dbReference type="ARBA" id="ARBA00004202"/>
    </source>
</evidence>
<protein>
    <submittedName>
        <fullName evidence="7">CDP-glycerol:poly(Glycerophosphate) glycerophosphotransferase</fullName>
    </submittedName>
</protein>
<dbReference type="InterPro" id="IPR043149">
    <property type="entry name" value="TagF_N"/>
</dbReference>
<comment type="subcellular location">
    <subcellularLocation>
        <location evidence="1">Cell membrane</location>
        <topology evidence="1">Peripheral membrane protein</topology>
    </subcellularLocation>
</comment>
<dbReference type="GO" id="GO:0005886">
    <property type="term" value="C:plasma membrane"/>
    <property type="evidence" value="ECO:0007669"/>
    <property type="project" value="UniProtKB-SubCell"/>
</dbReference>
<dbReference type="SUPFAM" id="SSF53756">
    <property type="entry name" value="UDP-Glycosyltransferase/glycogen phosphorylase"/>
    <property type="match status" value="1"/>
</dbReference>
<proteinExistence type="inferred from homology"/>
<organism evidence="7">
    <name type="scientific">Erysipelothrix rhusiopathiae</name>
    <dbReference type="NCBI Taxonomy" id="1648"/>
    <lineage>
        <taxon>Bacteria</taxon>
        <taxon>Bacillati</taxon>
        <taxon>Bacillota</taxon>
        <taxon>Erysipelotrichia</taxon>
        <taxon>Erysipelotrichales</taxon>
        <taxon>Erysipelotrichaceae</taxon>
        <taxon>Erysipelothrix</taxon>
    </lineage>
</organism>
<keyword evidence="3" id="KW-1003">Cell membrane</keyword>
<keyword evidence="6" id="KW-0472">Membrane</keyword>